<reference evidence="1" key="2">
    <citation type="submission" date="2022-03" db="EMBL/GenBank/DDBJ databases">
        <title>Draft title - Genomic analysis of global carrot germplasm unveils the trajectory of domestication and the origin of high carotenoid orange carrot.</title>
        <authorList>
            <person name="Iorizzo M."/>
            <person name="Ellison S."/>
            <person name="Senalik D."/>
            <person name="Macko-Podgorni A."/>
            <person name="Grzebelus D."/>
            <person name="Bostan H."/>
            <person name="Rolling W."/>
            <person name="Curaba J."/>
            <person name="Simon P."/>
        </authorList>
    </citation>
    <scope>NUCLEOTIDE SEQUENCE</scope>
    <source>
        <tissue evidence="1">Leaf</tissue>
    </source>
</reference>
<protein>
    <submittedName>
        <fullName evidence="1">Uncharacterized protein</fullName>
    </submittedName>
</protein>
<evidence type="ECO:0000313" key="2">
    <source>
        <dbReference type="Proteomes" id="UP000077755"/>
    </source>
</evidence>
<dbReference type="AlphaFoldDB" id="A0A164VJY6"/>
<evidence type="ECO:0000313" key="1">
    <source>
        <dbReference type="EMBL" id="WOH04566.1"/>
    </source>
</evidence>
<dbReference type="Proteomes" id="UP000077755">
    <property type="component" value="Chromosome 6"/>
</dbReference>
<proteinExistence type="predicted"/>
<dbReference type="Gramene" id="KZM90457">
    <property type="protein sequence ID" value="KZM90457"/>
    <property type="gene ID" value="DCAR_022178"/>
</dbReference>
<sequence length="150" mass="16862">MLFSMMRCLKKKTQEILLITLIVGVDDKKTKICYGNHGKRKQVKLNLNMAGSLGDETKEIAVKKTKICYGNNGIGNQLKLNLNMAADETKEVAAKKRKILECYDCESVQHKERLCSPKYRVRQDQPAGVVDNKRKAAAGIDEDEACRCGR</sequence>
<dbReference type="EMBL" id="CP093348">
    <property type="protein sequence ID" value="WOH04566.1"/>
    <property type="molecule type" value="Genomic_DNA"/>
</dbReference>
<reference evidence="1" key="1">
    <citation type="journal article" date="2016" name="Nat. Genet.">
        <title>A high-quality carrot genome assembly provides new insights into carotenoid accumulation and asterid genome evolution.</title>
        <authorList>
            <person name="Iorizzo M."/>
            <person name="Ellison S."/>
            <person name="Senalik D."/>
            <person name="Zeng P."/>
            <person name="Satapoomin P."/>
            <person name="Huang J."/>
            <person name="Bowman M."/>
            <person name="Iovene M."/>
            <person name="Sanseverino W."/>
            <person name="Cavagnaro P."/>
            <person name="Yildiz M."/>
            <person name="Macko-Podgorni A."/>
            <person name="Moranska E."/>
            <person name="Grzebelus E."/>
            <person name="Grzebelus D."/>
            <person name="Ashrafi H."/>
            <person name="Zheng Z."/>
            <person name="Cheng S."/>
            <person name="Spooner D."/>
            <person name="Van Deynze A."/>
            <person name="Simon P."/>
        </authorList>
    </citation>
    <scope>NUCLEOTIDE SEQUENCE</scope>
    <source>
        <tissue evidence="1">Leaf</tissue>
    </source>
</reference>
<accession>A0A164VJY6</accession>
<gene>
    <name evidence="1" type="ORF">DCAR_0623976</name>
</gene>
<name>A0A164VJY6_DAUCS</name>
<keyword evidence="2" id="KW-1185">Reference proteome</keyword>
<organism evidence="1 2">
    <name type="scientific">Daucus carota subsp. sativus</name>
    <name type="common">Carrot</name>
    <dbReference type="NCBI Taxonomy" id="79200"/>
    <lineage>
        <taxon>Eukaryota</taxon>
        <taxon>Viridiplantae</taxon>
        <taxon>Streptophyta</taxon>
        <taxon>Embryophyta</taxon>
        <taxon>Tracheophyta</taxon>
        <taxon>Spermatophyta</taxon>
        <taxon>Magnoliopsida</taxon>
        <taxon>eudicotyledons</taxon>
        <taxon>Gunneridae</taxon>
        <taxon>Pentapetalae</taxon>
        <taxon>asterids</taxon>
        <taxon>campanulids</taxon>
        <taxon>Apiales</taxon>
        <taxon>Apiaceae</taxon>
        <taxon>Apioideae</taxon>
        <taxon>Scandiceae</taxon>
        <taxon>Daucinae</taxon>
        <taxon>Daucus</taxon>
        <taxon>Daucus sect. Daucus</taxon>
    </lineage>
</organism>